<proteinExistence type="predicted"/>
<sequence length="258" mass="27972">MSYLIVGLAGLGAVVVALVVTGIVAQRQGRVAVIDATWPLLFVLIAWASLAADEGSARSWLLAVLTTVWGGRLAWHLVGRLRGAGEDPRYEEMLSKVPPERRLALAVRKVFLTQGAVAWFVGLPLMVAATTDHDLGLVAALGVLVWLVGILFEAIGDAQLKSFKADPANKGKIMDRGLWAWTRHPNYFGDACVWWGLFLIAAGAWPGVLTVLSPLAMTLLLAFGSGARLLERSMAQRPGYPEYMERTSMFVPLPPKRS</sequence>
<evidence type="ECO:0000313" key="2">
    <source>
        <dbReference type="EMBL" id="NYF96945.1"/>
    </source>
</evidence>
<dbReference type="GO" id="GO:0016020">
    <property type="term" value="C:membrane"/>
    <property type="evidence" value="ECO:0007669"/>
    <property type="project" value="TreeGrafter"/>
</dbReference>
<protein>
    <submittedName>
        <fullName evidence="2">Steroid 5-alpha reductase family enzyme</fullName>
    </submittedName>
</protein>
<feature type="transmembrane region" description="Helical" evidence="1">
    <location>
        <begin position="32"/>
        <end position="51"/>
    </location>
</feature>
<dbReference type="PROSITE" id="PS50244">
    <property type="entry name" value="S5A_REDUCTASE"/>
    <property type="match status" value="1"/>
</dbReference>
<evidence type="ECO:0000313" key="3">
    <source>
        <dbReference type="Proteomes" id="UP000554054"/>
    </source>
</evidence>
<feature type="transmembrane region" description="Helical" evidence="1">
    <location>
        <begin position="187"/>
        <end position="205"/>
    </location>
</feature>
<feature type="transmembrane region" description="Helical" evidence="1">
    <location>
        <begin position="110"/>
        <end position="129"/>
    </location>
</feature>
<gene>
    <name evidence="2" type="ORF">BJY20_000337</name>
</gene>
<organism evidence="2 3">
    <name type="scientific">Janibacter cremeus</name>
    <dbReference type="NCBI Taxonomy" id="1285192"/>
    <lineage>
        <taxon>Bacteria</taxon>
        <taxon>Bacillati</taxon>
        <taxon>Actinomycetota</taxon>
        <taxon>Actinomycetes</taxon>
        <taxon>Micrococcales</taxon>
        <taxon>Intrasporangiaceae</taxon>
        <taxon>Janibacter</taxon>
    </lineage>
</organism>
<name>A0A852VSZ9_9MICO</name>
<keyword evidence="1" id="KW-1133">Transmembrane helix</keyword>
<dbReference type="InterPro" id="IPR010721">
    <property type="entry name" value="UstE-like"/>
</dbReference>
<comment type="caution">
    <text evidence="2">The sequence shown here is derived from an EMBL/GenBank/DDBJ whole genome shotgun (WGS) entry which is preliminary data.</text>
</comment>
<dbReference type="Pfam" id="PF06966">
    <property type="entry name" value="DUF1295"/>
    <property type="match status" value="1"/>
</dbReference>
<keyword evidence="1" id="KW-0472">Membrane</keyword>
<evidence type="ECO:0000256" key="1">
    <source>
        <dbReference type="SAM" id="Phobius"/>
    </source>
</evidence>
<dbReference type="Proteomes" id="UP000554054">
    <property type="component" value="Unassembled WGS sequence"/>
</dbReference>
<dbReference type="RefSeq" id="WP_185989937.1">
    <property type="nucleotide sequence ID" value="NZ_JACCAE010000001.1"/>
</dbReference>
<reference evidence="2 3" key="1">
    <citation type="submission" date="2020-07" db="EMBL/GenBank/DDBJ databases">
        <title>Sequencing the genomes of 1000 actinobacteria strains.</title>
        <authorList>
            <person name="Klenk H.-P."/>
        </authorList>
    </citation>
    <scope>NUCLEOTIDE SEQUENCE [LARGE SCALE GENOMIC DNA]</scope>
    <source>
        <strain evidence="2 3">DSM 26154</strain>
    </source>
</reference>
<keyword evidence="3" id="KW-1185">Reference proteome</keyword>
<dbReference type="AlphaFoldDB" id="A0A852VSZ9"/>
<dbReference type="EMBL" id="JACCAE010000001">
    <property type="protein sequence ID" value="NYF96945.1"/>
    <property type="molecule type" value="Genomic_DNA"/>
</dbReference>
<dbReference type="PANTHER" id="PTHR32251">
    <property type="entry name" value="3-OXO-5-ALPHA-STEROID 4-DEHYDROGENASE"/>
    <property type="match status" value="1"/>
</dbReference>
<dbReference type="Gene3D" id="1.20.120.1630">
    <property type="match status" value="1"/>
</dbReference>
<accession>A0A852VSZ9</accession>
<dbReference type="PANTHER" id="PTHR32251:SF17">
    <property type="entry name" value="STEROID 5-ALPHA REDUCTASE C-TERMINAL DOMAIN-CONTAINING PROTEIN"/>
    <property type="match status" value="1"/>
</dbReference>
<feature type="transmembrane region" description="Helical" evidence="1">
    <location>
        <begin position="57"/>
        <end position="75"/>
    </location>
</feature>
<feature type="transmembrane region" description="Helical" evidence="1">
    <location>
        <begin position="135"/>
        <end position="155"/>
    </location>
</feature>
<keyword evidence="1" id="KW-0812">Transmembrane</keyword>
<feature type="transmembrane region" description="Helical" evidence="1">
    <location>
        <begin position="6"/>
        <end position="25"/>
    </location>
</feature>